<proteinExistence type="predicted"/>
<name>A0A7G9YYP2_9EURY</name>
<organism evidence="1">
    <name type="scientific">Candidatus Methanophagaceae archaeon ANME-1 ERB6</name>
    <dbReference type="NCBI Taxonomy" id="2759912"/>
    <lineage>
        <taxon>Archaea</taxon>
        <taxon>Methanobacteriati</taxon>
        <taxon>Methanobacteriota</taxon>
        <taxon>Stenosarchaea group</taxon>
        <taxon>Methanomicrobia</taxon>
        <taxon>Candidatus Methanophagales</taxon>
        <taxon>Candidatus Methanophagaceae</taxon>
    </lineage>
</organism>
<reference evidence="1" key="1">
    <citation type="submission" date="2020-06" db="EMBL/GenBank/DDBJ databases">
        <title>Unique genomic features of the anaerobic methanotrophic archaea.</title>
        <authorList>
            <person name="Chadwick G.L."/>
            <person name="Skennerton C.T."/>
            <person name="Laso-Perez R."/>
            <person name="Leu A.O."/>
            <person name="Speth D.R."/>
            <person name="Yu H."/>
            <person name="Morgan-Lang C."/>
            <person name="Hatzenpichler R."/>
            <person name="Goudeau D."/>
            <person name="Malmstrom R."/>
            <person name="Brazelton W.J."/>
            <person name="Woyke T."/>
            <person name="Hallam S.J."/>
            <person name="Tyson G.W."/>
            <person name="Wegener G."/>
            <person name="Boetius A."/>
            <person name="Orphan V."/>
        </authorList>
    </citation>
    <scope>NUCLEOTIDE SEQUENCE</scope>
</reference>
<gene>
    <name evidence="1" type="ORF">GJIJNDME_00011</name>
</gene>
<dbReference type="AlphaFoldDB" id="A0A7G9YYP2"/>
<dbReference type="PANTHER" id="PTHR34504">
    <property type="entry name" value="ANTITOXIN HICB"/>
    <property type="match status" value="1"/>
</dbReference>
<protein>
    <recommendedName>
        <fullName evidence="2">HicB-like antitoxin of toxin-antitoxin system domain-containing protein</fullName>
    </recommendedName>
</protein>
<evidence type="ECO:0000313" key="1">
    <source>
        <dbReference type="EMBL" id="QNO53126.1"/>
    </source>
</evidence>
<dbReference type="InterPro" id="IPR035069">
    <property type="entry name" value="TTHA1013/TTHA0281-like"/>
</dbReference>
<dbReference type="PANTHER" id="PTHR34504:SF2">
    <property type="entry name" value="UPF0150 PROTEIN SSL0259"/>
    <property type="match status" value="1"/>
</dbReference>
<accession>A0A7G9YYP2</accession>
<dbReference type="InterPro" id="IPR051404">
    <property type="entry name" value="TA_system_antitoxin"/>
</dbReference>
<evidence type="ECO:0008006" key="2">
    <source>
        <dbReference type="Google" id="ProtNLM"/>
    </source>
</evidence>
<dbReference type="Gene3D" id="3.30.160.250">
    <property type="match status" value="1"/>
</dbReference>
<dbReference type="EMBL" id="MT631532">
    <property type="protein sequence ID" value="QNO53126.1"/>
    <property type="molecule type" value="Genomic_DNA"/>
</dbReference>
<sequence>MRTYIFKVAIEPDEDKWVAYSPELKDRGGATWGETKEEALNNLQDAIRLVIEDMEECGELPSFESEINS</sequence>
<dbReference type="SUPFAM" id="SSF143100">
    <property type="entry name" value="TTHA1013/TTHA0281-like"/>
    <property type="match status" value="1"/>
</dbReference>